<proteinExistence type="inferred from homology"/>
<evidence type="ECO:0000256" key="10">
    <source>
        <dbReference type="ARBA" id="ARBA00022786"/>
    </source>
</evidence>
<dbReference type="EC" id="2.3.2.27" evidence="4"/>
<evidence type="ECO:0000256" key="15">
    <source>
        <dbReference type="SAM" id="SignalP"/>
    </source>
</evidence>
<dbReference type="InterPro" id="IPR025287">
    <property type="entry name" value="WAK_GUB"/>
</dbReference>
<evidence type="ECO:0000256" key="11">
    <source>
        <dbReference type="ARBA" id="ARBA00022833"/>
    </source>
</evidence>
<dbReference type="Gramene" id="LPERR01G00990.1">
    <property type="protein sequence ID" value="LPERR01G00990.1"/>
    <property type="gene ID" value="LPERR01G00990"/>
</dbReference>
<feature type="signal peptide" evidence="15">
    <location>
        <begin position="1"/>
        <end position="25"/>
    </location>
</feature>
<protein>
    <recommendedName>
        <fullName evidence="4">RING-type E3 ubiquitin transferase</fullName>
        <ecNumber evidence="4">2.3.2.27</ecNumber>
    </recommendedName>
</protein>
<keyword evidence="10" id="KW-0833">Ubl conjugation pathway</keyword>
<dbReference type="STRING" id="77586.A0A0D9UW29"/>
<reference evidence="17 18" key="1">
    <citation type="submission" date="2012-08" db="EMBL/GenBank/DDBJ databases">
        <title>Oryza genome evolution.</title>
        <authorList>
            <person name="Wing R.A."/>
        </authorList>
    </citation>
    <scope>NUCLEOTIDE SEQUENCE</scope>
</reference>
<evidence type="ECO:0000256" key="5">
    <source>
        <dbReference type="ARBA" id="ARBA00022679"/>
    </source>
</evidence>
<dbReference type="GO" id="GO:0008270">
    <property type="term" value="F:zinc ion binding"/>
    <property type="evidence" value="ECO:0007669"/>
    <property type="project" value="UniProtKB-KW"/>
</dbReference>
<feature type="domain" description="Wall-associated receptor kinase galacturonan-binding" evidence="16">
    <location>
        <begin position="35"/>
        <end position="98"/>
    </location>
</feature>
<evidence type="ECO:0000256" key="8">
    <source>
        <dbReference type="ARBA" id="ARBA00022729"/>
    </source>
</evidence>
<evidence type="ECO:0000256" key="4">
    <source>
        <dbReference type="ARBA" id="ARBA00012483"/>
    </source>
</evidence>
<keyword evidence="18" id="KW-1185">Reference proteome</keyword>
<keyword evidence="11" id="KW-0862">Zinc</keyword>
<keyword evidence="7" id="KW-0479">Metal-binding</keyword>
<evidence type="ECO:0000313" key="17">
    <source>
        <dbReference type="EnsemblPlants" id="LPERR01G00990.1"/>
    </source>
</evidence>
<dbReference type="Pfam" id="PF13947">
    <property type="entry name" value="GUB_WAK_bind"/>
    <property type="match status" value="1"/>
</dbReference>
<dbReference type="GO" id="GO:0061630">
    <property type="term" value="F:ubiquitin protein ligase activity"/>
    <property type="evidence" value="ECO:0007669"/>
    <property type="project" value="UniProtKB-EC"/>
</dbReference>
<comment type="catalytic activity">
    <reaction evidence="1">
        <text>S-ubiquitinyl-[E2 ubiquitin-conjugating enzyme]-L-cysteine + [acceptor protein]-L-lysine = [E2 ubiquitin-conjugating enzyme]-L-cysteine + N(6)-ubiquitinyl-[acceptor protein]-L-lysine.</text>
        <dbReference type="EC" id="2.3.2.27"/>
    </reaction>
</comment>
<dbReference type="PANTHER" id="PTHR46279:SF9">
    <property type="entry name" value="OS01G0116300 PROTEIN"/>
    <property type="match status" value="1"/>
</dbReference>
<evidence type="ECO:0000256" key="13">
    <source>
        <dbReference type="ARBA" id="ARBA00023136"/>
    </source>
</evidence>
<evidence type="ECO:0000256" key="7">
    <source>
        <dbReference type="ARBA" id="ARBA00022723"/>
    </source>
</evidence>
<keyword evidence="6" id="KW-0812">Transmembrane</keyword>
<reference evidence="18" key="2">
    <citation type="submission" date="2013-12" db="EMBL/GenBank/DDBJ databases">
        <authorList>
            <person name="Yu Y."/>
            <person name="Lee S."/>
            <person name="de Baynast K."/>
            <person name="Wissotski M."/>
            <person name="Liu L."/>
            <person name="Talag J."/>
            <person name="Goicoechea J."/>
            <person name="Angelova A."/>
            <person name="Jetty R."/>
            <person name="Kudrna D."/>
            <person name="Golser W."/>
            <person name="Rivera L."/>
            <person name="Zhang J."/>
            <person name="Wing R."/>
        </authorList>
    </citation>
    <scope>NUCLEOTIDE SEQUENCE</scope>
</reference>
<reference evidence="17" key="3">
    <citation type="submission" date="2015-04" db="UniProtKB">
        <authorList>
            <consortium name="EnsemblPlants"/>
        </authorList>
    </citation>
    <scope>IDENTIFICATION</scope>
</reference>
<sequence length="180" mass="19943">MDFSKLQFIVLVLSILNYESFVTTAWEEEDFFKICSPRRCSKHGPEIRFPFRHSAQPQSCGALGMQLSCSAQDTILDHPVLGSCKVTAISYRYAMINVIPTADSSPHCPLQRLISKNLSTSVYKPQMLGDAVLVGCSRDSIDTNQDGIVGPTSCLSPTNTSKFWSAGHTHFSQGTMKRYI</sequence>
<dbReference type="Proteomes" id="UP000032180">
    <property type="component" value="Chromosome 1"/>
</dbReference>
<feature type="chain" id="PRO_5002346791" description="RING-type E3 ubiquitin transferase" evidence="15">
    <location>
        <begin position="26"/>
        <end position="180"/>
    </location>
</feature>
<comment type="pathway">
    <text evidence="3">Protein modification; protein ubiquitination.</text>
</comment>
<accession>A0A0D9UW29</accession>
<keyword evidence="13" id="KW-0472">Membrane</keyword>
<organism evidence="17 18">
    <name type="scientific">Leersia perrieri</name>
    <dbReference type="NCBI Taxonomy" id="77586"/>
    <lineage>
        <taxon>Eukaryota</taxon>
        <taxon>Viridiplantae</taxon>
        <taxon>Streptophyta</taxon>
        <taxon>Embryophyta</taxon>
        <taxon>Tracheophyta</taxon>
        <taxon>Spermatophyta</taxon>
        <taxon>Magnoliopsida</taxon>
        <taxon>Liliopsida</taxon>
        <taxon>Poales</taxon>
        <taxon>Poaceae</taxon>
        <taxon>BOP clade</taxon>
        <taxon>Oryzoideae</taxon>
        <taxon>Oryzeae</taxon>
        <taxon>Oryzinae</taxon>
        <taxon>Leersia</taxon>
    </lineage>
</organism>
<keyword evidence="9" id="KW-0863">Zinc-finger</keyword>
<evidence type="ECO:0000256" key="2">
    <source>
        <dbReference type="ARBA" id="ARBA00004167"/>
    </source>
</evidence>
<dbReference type="PANTHER" id="PTHR46279">
    <property type="entry name" value="RING/U-BOX SUPERFAMILY PROTEIN"/>
    <property type="match status" value="1"/>
</dbReference>
<dbReference type="EnsemblPlants" id="LPERR01G00990.1">
    <property type="protein sequence ID" value="LPERR01G00990.1"/>
    <property type="gene ID" value="LPERR01G00990"/>
</dbReference>
<evidence type="ECO:0000256" key="9">
    <source>
        <dbReference type="ARBA" id="ARBA00022771"/>
    </source>
</evidence>
<evidence type="ECO:0000259" key="16">
    <source>
        <dbReference type="Pfam" id="PF13947"/>
    </source>
</evidence>
<dbReference type="AlphaFoldDB" id="A0A0D9UW29"/>
<evidence type="ECO:0000256" key="14">
    <source>
        <dbReference type="ARBA" id="ARBA00024209"/>
    </source>
</evidence>
<comment type="similarity">
    <text evidence="14">Belongs to the RING-type zinc finger family. ATL subfamily.</text>
</comment>
<keyword evidence="8 15" id="KW-0732">Signal</keyword>
<evidence type="ECO:0000256" key="3">
    <source>
        <dbReference type="ARBA" id="ARBA00004906"/>
    </source>
</evidence>
<evidence type="ECO:0000256" key="6">
    <source>
        <dbReference type="ARBA" id="ARBA00022692"/>
    </source>
</evidence>
<evidence type="ECO:0000313" key="18">
    <source>
        <dbReference type="Proteomes" id="UP000032180"/>
    </source>
</evidence>
<name>A0A0D9UW29_9ORYZ</name>
<evidence type="ECO:0000256" key="12">
    <source>
        <dbReference type="ARBA" id="ARBA00022989"/>
    </source>
</evidence>
<dbReference type="GO" id="GO:0016020">
    <property type="term" value="C:membrane"/>
    <property type="evidence" value="ECO:0007669"/>
    <property type="project" value="UniProtKB-SubCell"/>
</dbReference>
<comment type="subcellular location">
    <subcellularLocation>
        <location evidence="2">Membrane</location>
        <topology evidence="2">Single-pass membrane protein</topology>
    </subcellularLocation>
</comment>
<evidence type="ECO:0000256" key="1">
    <source>
        <dbReference type="ARBA" id="ARBA00000900"/>
    </source>
</evidence>
<dbReference type="GO" id="GO:0030247">
    <property type="term" value="F:polysaccharide binding"/>
    <property type="evidence" value="ECO:0007669"/>
    <property type="project" value="InterPro"/>
</dbReference>
<keyword evidence="5" id="KW-0808">Transferase</keyword>
<dbReference type="HOGENOM" id="CLU_064397_2_0_1"/>
<keyword evidence="12" id="KW-1133">Transmembrane helix</keyword>
<dbReference type="InterPro" id="IPR046948">
    <property type="entry name" value="ATL20-22-like"/>
</dbReference>